<protein>
    <submittedName>
        <fullName evidence="1">Uncharacterized protein</fullName>
    </submittedName>
</protein>
<evidence type="ECO:0000313" key="1">
    <source>
        <dbReference type="EMBL" id="MEQ2298655.1"/>
    </source>
</evidence>
<comment type="caution">
    <text evidence="1">The sequence shown here is derived from an EMBL/GenBank/DDBJ whole genome shotgun (WGS) entry which is preliminary data.</text>
</comment>
<accession>A0ABV0YZ44</accession>
<dbReference type="EMBL" id="JAHRIP010047410">
    <property type="protein sequence ID" value="MEQ2298655.1"/>
    <property type="molecule type" value="Genomic_DNA"/>
</dbReference>
<keyword evidence="2" id="KW-1185">Reference proteome</keyword>
<gene>
    <name evidence="1" type="ORF">AMECASPLE_007540</name>
</gene>
<organism evidence="1 2">
    <name type="scientific">Ameca splendens</name>
    <dbReference type="NCBI Taxonomy" id="208324"/>
    <lineage>
        <taxon>Eukaryota</taxon>
        <taxon>Metazoa</taxon>
        <taxon>Chordata</taxon>
        <taxon>Craniata</taxon>
        <taxon>Vertebrata</taxon>
        <taxon>Euteleostomi</taxon>
        <taxon>Actinopterygii</taxon>
        <taxon>Neopterygii</taxon>
        <taxon>Teleostei</taxon>
        <taxon>Neoteleostei</taxon>
        <taxon>Acanthomorphata</taxon>
        <taxon>Ovalentaria</taxon>
        <taxon>Atherinomorphae</taxon>
        <taxon>Cyprinodontiformes</taxon>
        <taxon>Goodeidae</taxon>
        <taxon>Ameca</taxon>
    </lineage>
</organism>
<name>A0ABV0YZ44_9TELE</name>
<reference evidence="1 2" key="1">
    <citation type="submission" date="2021-06" db="EMBL/GenBank/DDBJ databases">
        <authorList>
            <person name="Palmer J.M."/>
        </authorList>
    </citation>
    <scope>NUCLEOTIDE SEQUENCE [LARGE SCALE GENOMIC DNA]</scope>
    <source>
        <strain evidence="1 2">AS_MEX2019</strain>
        <tissue evidence="1">Muscle</tissue>
    </source>
</reference>
<evidence type="ECO:0000313" key="2">
    <source>
        <dbReference type="Proteomes" id="UP001469553"/>
    </source>
</evidence>
<feature type="non-terminal residue" evidence="1">
    <location>
        <position position="88"/>
    </location>
</feature>
<dbReference type="Proteomes" id="UP001469553">
    <property type="component" value="Unassembled WGS sequence"/>
</dbReference>
<sequence>MLVKVKAWIHIVLKPLAPSDCLSTIPVTTAKEPLAPSDCLSTIPVTTAKEVPRDQQNWSKGAFFATGCEQRRPLLMVYPPVDSLKRWH</sequence>
<proteinExistence type="predicted"/>